<evidence type="ECO:0000256" key="1">
    <source>
        <dbReference type="SAM" id="MobiDB-lite"/>
    </source>
</evidence>
<dbReference type="Proteomes" id="UP000682733">
    <property type="component" value="Unassembled WGS sequence"/>
</dbReference>
<dbReference type="Proteomes" id="UP000677228">
    <property type="component" value="Unassembled WGS sequence"/>
</dbReference>
<evidence type="ECO:0000313" key="4">
    <source>
        <dbReference type="EMBL" id="CAF3494821.1"/>
    </source>
</evidence>
<feature type="compositionally biased region" description="Polar residues" evidence="1">
    <location>
        <begin position="254"/>
        <end position="269"/>
    </location>
</feature>
<feature type="region of interest" description="Disordered" evidence="1">
    <location>
        <begin position="249"/>
        <end position="318"/>
    </location>
</feature>
<proteinExistence type="predicted"/>
<dbReference type="EMBL" id="CAJNOK010000017">
    <property type="protein sequence ID" value="CAF0722810.1"/>
    <property type="molecule type" value="Genomic_DNA"/>
</dbReference>
<protein>
    <submittedName>
        <fullName evidence="3">Uncharacterized protein</fullName>
    </submittedName>
</protein>
<name>A0A813NG84_9BILA</name>
<dbReference type="OrthoDB" id="10039669at2759"/>
<evidence type="ECO:0000313" key="6">
    <source>
        <dbReference type="Proteomes" id="UP000663829"/>
    </source>
</evidence>
<dbReference type="EMBL" id="CAJOBC010000003">
    <property type="protein sequence ID" value="CAF3514957.1"/>
    <property type="molecule type" value="Genomic_DNA"/>
</dbReference>
<gene>
    <name evidence="3" type="ORF">GPM918_LOCUS37</name>
    <name evidence="2" type="ORF">OVA965_LOCUS178</name>
    <name evidence="5" type="ORF">SRO942_LOCUS38</name>
    <name evidence="4" type="ORF">TMI583_LOCUS178</name>
</gene>
<feature type="compositionally biased region" description="Basic and acidic residues" evidence="1">
    <location>
        <begin position="293"/>
        <end position="318"/>
    </location>
</feature>
<comment type="caution">
    <text evidence="3">The sequence shown here is derived from an EMBL/GenBank/DDBJ whole genome shotgun (WGS) entry which is preliminary data.</text>
</comment>
<evidence type="ECO:0000313" key="3">
    <source>
        <dbReference type="EMBL" id="CAF0736976.1"/>
    </source>
</evidence>
<dbReference type="EMBL" id="CAJNOQ010000003">
    <property type="protein sequence ID" value="CAF0736976.1"/>
    <property type="molecule type" value="Genomic_DNA"/>
</dbReference>
<accession>A0A813NG84</accession>
<feature type="region of interest" description="Disordered" evidence="1">
    <location>
        <begin position="1"/>
        <end position="26"/>
    </location>
</feature>
<sequence>MTTSPYFTPDQENEEDNDNNKDISSSNRINFIDDKLYDDDNELNVKNHYDYDNNICLPESTEETFYLLSSVDDDIEKKNSEKKMMFISDNIIINRPSYFVETSLAKLHGSNMNRKISSYNIDDDHYRLISKNTVEYQQQQNGDKLLSHVNRSYPTVNSQTGKKLYFDSSLSSDDNLIETNNIYGDTKSHKRYTTKSDRQNKLNSKMRNHSRSTSDDESYGQNKGRKNKQRLPELRLDEFMQKYHSDDIKKSFGIPQNNFSDTDSLSSIDDNSRKQECSVTPIKQGQLLPINDQTKKSNNQRENDQQHPSISRDHTFKSSVKEDIVDTSAIKKLQSCFIPKPQEASIKKPTVHSSDQSQSLSKISTANHISLNSLKTDIIDDTLNILQPINESSFSSLLSSPLQVLFDIARTKNTDRLSKIESIRTYVEQQLGITAFLTIYKLLKSQHPIDMKQKPFCYYIPYTPHLCALIMLESEEITRK</sequence>
<evidence type="ECO:0000313" key="2">
    <source>
        <dbReference type="EMBL" id="CAF0722810.1"/>
    </source>
</evidence>
<organism evidence="3 6">
    <name type="scientific">Didymodactylos carnosus</name>
    <dbReference type="NCBI Taxonomy" id="1234261"/>
    <lineage>
        <taxon>Eukaryota</taxon>
        <taxon>Metazoa</taxon>
        <taxon>Spiralia</taxon>
        <taxon>Gnathifera</taxon>
        <taxon>Rotifera</taxon>
        <taxon>Eurotatoria</taxon>
        <taxon>Bdelloidea</taxon>
        <taxon>Philodinida</taxon>
        <taxon>Philodinidae</taxon>
        <taxon>Didymodactylos</taxon>
    </lineage>
</organism>
<dbReference type="Proteomes" id="UP000663829">
    <property type="component" value="Unassembled WGS sequence"/>
</dbReference>
<feature type="region of interest" description="Disordered" evidence="1">
    <location>
        <begin position="187"/>
        <end position="235"/>
    </location>
</feature>
<evidence type="ECO:0000313" key="5">
    <source>
        <dbReference type="EMBL" id="CAF3514957.1"/>
    </source>
</evidence>
<reference evidence="3" key="1">
    <citation type="submission" date="2021-02" db="EMBL/GenBank/DDBJ databases">
        <authorList>
            <person name="Nowell W R."/>
        </authorList>
    </citation>
    <scope>NUCLEOTIDE SEQUENCE</scope>
</reference>
<dbReference type="Proteomes" id="UP000681722">
    <property type="component" value="Unassembled WGS sequence"/>
</dbReference>
<dbReference type="EMBL" id="CAJOBA010000017">
    <property type="protein sequence ID" value="CAF3494821.1"/>
    <property type="molecule type" value="Genomic_DNA"/>
</dbReference>
<dbReference type="AlphaFoldDB" id="A0A813NG84"/>
<keyword evidence="6" id="KW-1185">Reference proteome</keyword>